<evidence type="ECO:0000259" key="3">
    <source>
        <dbReference type="Pfam" id="PF16537"/>
    </source>
</evidence>
<feature type="region of interest" description="Disordered" evidence="1">
    <location>
        <begin position="12"/>
        <end position="31"/>
    </location>
</feature>
<keyword evidence="2" id="KW-1133">Transmembrane helix</keyword>
<proteinExistence type="predicted"/>
<dbReference type="Proteomes" id="UP001257914">
    <property type="component" value="Unassembled WGS sequence"/>
</dbReference>
<dbReference type="RefSeq" id="WP_315948041.1">
    <property type="nucleotide sequence ID" value="NZ_JAWCUA010000010.1"/>
</dbReference>
<gene>
    <name evidence="4" type="ORF">RT723_15825</name>
</gene>
<evidence type="ECO:0000256" key="1">
    <source>
        <dbReference type="SAM" id="MobiDB-lite"/>
    </source>
</evidence>
<organism evidence="4 5">
    <name type="scientific">Psychrosphaera aquimarina</name>
    <dbReference type="NCBI Taxonomy" id="2044854"/>
    <lineage>
        <taxon>Bacteria</taxon>
        <taxon>Pseudomonadati</taxon>
        <taxon>Pseudomonadota</taxon>
        <taxon>Gammaproteobacteria</taxon>
        <taxon>Alteromonadales</taxon>
        <taxon>Pseudoalteromonadaceae</taxon>
        <taxon>Psychrosphaera</taxon>
    </lineage>
</organism>
<accession>A0ABU3R423</accession>
<feature type="transmembrane region" description="Helical" evidence="2">
    <location>
        <begin position="79"/>
        <end position="100"/>
    </location>
</feature>
<feature type="compositionally biased region" description="Low complexity" evidence="1">
    <location>
        <begin position="12"/>
        <end position="22"/>
    </location>
</feature>
<keyword evidence="5" id="KW-1185">Reference proteome</keyword>
<evidence type="ECO:0000256" key="2">
    <source>
        <dbReference type="SAM" id="Phobius"/>
    </source>
</evidence>
<sequence length="371" mass="40912">MSLLYQALLKNSQNQSSTNNTSDMSEDNSIPKSVATKQNYSALLTSQSNVDNDQTNAFTTNRFTNIAQGYPNNASSVPWLVWIFIASLLLIVGLLAGYIYGNASLLGQSEANYKLAAIETQVNNSQMTPLLSMSSMQKAEQVKPNEVLPSKKNDEPSTTNKSLALSGDGAEALPEQITQTQNKSDEINVTDDKTIEIALDAQGQLVSKVSTSKEDKVPSAQTTEDIQTRTDSNVNMVIDSDNDNSETDNQMALNEVSDKIKASFAEAIKATEKSPTQDDNFQVNLYSNDDLLMLEDLTVYQSKTLPDLIYQMHIFASDASERWVRINGTTLYEGQTLQAGLTLLEIKQDLIVWRHNNMKIGQVALVDFVKN</sequence>
<feature type="region of interest" description="Disordered" evidence="1">
    <location>
        <begin position="134"/>
        <end position="169"/>
    </location>
</feature>
<evidence type="ECO:0000313" key="5">
    <source>
        <dbReference type="Proteomes" id="UP001257914"/>
    </source>
</evidence>
<feature type="compositionally biased region" description="Polar residues" evidence="1">
    <location>
        <begin position="219"/>
        <end position="235"/>
    </location>
</feature>
<evidence type="ECO:0000313" key="4">
    <source>
        <dbReference type="EMBL" id="MDU0114431.1"/>
    </source>
</evidence>
<feature type="region of interest" description="Disordered" evidence="1">
    <location>
        <begin position="210"/>
        <end position="248"/>
    </location>
</feature>
<dbReference type="EMBL" id="JAWCUA010000010">
    <property type="protein sequence ID" value="MDU0114431.1"/>
    <property type="molecule type" value="Genomic_DNA"/>
</dbReference>
<protein>
    <submittedName>
        <fullName evidence="4">General secretion pathway protein GspB</fullName>
    </submittedName>
</protein>
<reference evidence="4 5" key="1">
    <citation type="submission" date="2023-10" db="EMBL/GenBank/DDBJ databases">
        <title>Psychrosphaera aquimaarina strain SW33 isolated from seawater.</title>
        <authorList>
            <person name="Bayburt H."/>
            <person name="Kim J.M."/>
            <person name="Choi B.J."/>
            <person name="Jeon C.O."/>
        </authorList>
    </citation>
    <scope>NUCLEOTIDE SEQUENCE [LARGE SCALE GENOMIC DNA]</scope>
    <source>
        <strain evidence="4 5">KCTC 52743</strain>
    </source>
</reference>
<dbReference type="Pfam" id="PF16537">
    <property type="entry name" value="T2SSB"/>
    <property type="match status" value="1"/>
</dbReference>
<keyword evidence="2" id="KW-0812">Transmembrane</keyword>
<name>A0ABU3R423_9GAMM</name>
<feature type="domain" description="Type II secretion system protein GspB C-terminal" evidence="3">
    <location>
        <begin position="305"/>
        <end position="355"/>
    </location>
</feature>
<dbReference type="InterPro" id="IPR032389">
    <property type="entry name" value="GspB_C"/>
</dbReference>
<keyword evidence="2" id="KW-0472">Membrane</keyword>
<comment type="caution">
    <text evidence="4">The sequence shown here is derived from an EMBL/GenBank/DDBJ whole genome shotgun (WGS) entry which is preliminary data.</text>
</comment>